<proteinExistence type="predicted"/>
<protein>
    <submittedName>
        <fullName evidence="1">Uncharacterized protein</fullName>
    </submittedName>
</protein>
<dbReference type="AlphaFoldDB" id="A0A2P2KAG4"/>
<dbReference type="EMBL" id="GGEC01022241">
    <property type="protein sequence ID" value="MBX02725.1"/>
    <property type="molecule type" value="Transcribed_RNA"/>
</dbReference>
<accession>A0A2P2KAG4</accession>
<name>A0A2P2KAG4_RHIMU</name>
<reference evidence="1" key="1">
    <citation type="submission" date="2018-02" db="EMBL/GenBank/DDBJ databases">
        <title>Rhizophora mucronata_Transcriptome.</title>
        <authorList>
            <person name="Meera S.P."/>
            <person name="Sreeshan A."/>
            <person name="Augustine A."/>
        </authorList>
    </citation>
    <scope>NUCLEOTIDE SEQUENCE</scope>
    <source>
        <tissue evidence="1">Leaf</tissue>
    </source>
</reference>
<organism evidence="1">
    <name type="scientific">Rhizophora mucronata</name>
    <name type="common">Asiatic mangrove</name>
    <dbReference type="NCBI Taxonomy" id="61149"/>
    <lineage>
        <taxon>Eukaryota</taxon>
        <taxon>Viridiplantae</taxon>
        <taxon>Streptophyta</taxon>
        <taxon>Embryophyta</taxon>
        <taxon>Tracheophyta</taxon>
        <taxon>Spermatophyta</taxon>
        <taxon>Magnoliopsida</taxon>
        <taxon>eudicotyledons</taxon>
        <taxon>Gunneridae</taxon>
        <taxon>Pentapetalae</taxon>
        <taxon>rosids</taxon>
        <taxon>fabids</taxon>
        <taxon>Malpighiales</taxon>
        <taxon>Rhizophoraceae</taxon>
        <taxon>Rhizophora</taxon>
    </lineage>
</organism>
<evidence type="ECO:0000313" key="1">
    <source>
        <dbReference type="EMBL" id="MBX02725.1"/>
    </source>
</evidence>
<sequence>MTICFYFYVRSTIFFQLYFILLSEVVAVKQVNSLKI</sequence>